<organism evidence="2 3">
    <name type="scientific">Streptococcus vestibularis ATCC 49124</name>
    <dbReference type="NCBI Taxonomy" id="889206"/>
    <lineage>
        <taxon>Bacteria</taxon>
        <taxon>Bacillati</taxon>
        <taxon>Bacillota</taxon>
        <taxon>Bacilli</taxon>
        <taxon>Lactobacillales</taxon>
        <taxon>Streptococcaceae</taxon>
        <taxon>Streptococcus</taxon>
    </lineage>
</organism>
<dbReference type="Proteomes" id="UP000003697">
    <property type="component" value="Unassembled WGS sequence"/>
</dbReference>
<feature type="region of interest" description="Disordered" evidence="1">
    <location>
        <begin position="125"/>
        <end position="245"/>
    </location>
</feature>
<feature type="compositionally biased region" description="Basic and acidic residues" evidence="1">
    <location>
        <begin position="140"/>
        <end position="160"/>
    </location>
</feature>
<feature type="compositionally biased region" description="Polar residues" evidence="1">
    <location>
        <begin position="215"/>
        <end position="228"/>
    </location>
</feature>
<sequence length="245" mass="29456">MRKEILPEMFNYNKYPGPDFVYVADLLKSDAYQFTVLENHKDALDATRFGQRFSEIMLKYDYIVGDWSNDQLRLKGFYEDERPNTRKTDRISRLSEYLREYCAFGCAYFILKNEEPQLIVFEEETEPRRKRRRSNNRRHSSQESREKERNASQKNKDQKVSAKQKRDKSKRRDRDQEGPSFEKIKRRPKFKSRSEDASRERKSNFKKSQKKTSKNQHTSLKKQSNAKSAGQHFTIRKKEIKLCQK</sequence>
<feature type="compositionally biased region" description="Basic and acidic residues" evidence="1">
    <location>
        <begin position="192"/>
        <end position="203"/>
    </location>
</feature>
<dbReference type="Gene3D" id="3.50.4.20">
    <property type="match status" value="1"/>
</dbReference>
<dbReference type="PIRSF" id="PIRSF012565">
    <property type="entry name" value="DUF1027"/>
    <property type="match status" value="1"/>
</dbReference>
<evidence type="ECO:0008006" key="4">
    <source>
        <dbReference type="Google" id="ProtNLM"/>
    </source>
</evidence>
<gene>
    <name evidence="2" type="ORF">HMPREF9425_0324</name>
</gene>
<reference evidence="2 3" key="1">
    <citation type="submission" date="2011-01" db="EMBL/GenBank/DDBJ databases">
        <authorList>
            <person name="Muzny D."/>
            <person name="Qin X."/>
            <person name="Buhay C."/>
            <person name="Dugan-Rocha S."/>
            <person name="Ding Y."/>
            <person name="Chen G."/>
            <person name="Hawes A."/>
            <person name="Holder M."/>
            <person name="Jhangiani S."/>
            <person name="Johnson A."/>
            <person name="Khan Z."/>
            <person name="Li Z."/>
            <person name="Liu W."/>
            <person name="Liu X."/>
            <person name="Perez L."/>
            <person name="Shen H."/>
            <person name="Wang Q."/>
            <person name="Watt J."/>
            <person name="Xi L."/>
            <person name="Xin Y."/>
            <person name="Zhou J."/>
            <person name="Deng J."/>
            <person name="Jiang H."/>
            <person name="Liu Y."/>
            <person name="Qu J."/>
            <person name="Song X.-Z."/>
            <person name="Zhang L."/>
            <person name="Villasana D."/>
            <person name="Johnson A."/>
            <person name="Liu J."/>
            <person name="Liyanage D."/>
            <person name="Lorensuhewa L."/>
            <person name="Robinson T."/>
            <person name="Song A."/>
            <person name="Song B.-B."/>
            <person name="Dinh H."/>
            <person name="Thornton R."/>
            <person name="Coyle M."/>
            <person name="Francisco L."/>
            <person name="Jackson L."/>
            <person name="Javaid M."/>
            <person name="Korchina V."/>
            <person name="Kovar C."/>
            <person name="Mata R."/>
            <person name="Mathew T."/>
            <person name="Ngo R."/>
            <person name="Nguyen L."/>
            <person name="Nguyen N."/>
            <person name="Okwuonu G."/>
            <person name="Ongeri F."/>
            <person name="Pham C."/>
            <person name="Simmons D."/>
            <person name="Wilczek-Boney K."/>
            <person name="Hale W."/>
            <person name="Jakkamsetti A."/>
            <person name="Pham P."/>
            <person name="Ruth R."/>
            <person name="San Lucas F."/>
            <person name="Warren J."/>
            <person name="Zhang J."/>
            <person name="Zhao Z."/>
            <person name="Zhou C."/>
            <person name="Zhu D."/>
            <person name="Lee S."/>
            <person name="Bess C."/>
            <person name="Blankenburg K."/>
            <person name="Forbes L."/>
            <person name="Fu Q."/>
            <person name="Gubbala S."/>
            <person name="Hirani K."/>
            <person name="Jayaseelan J.C."/>
            <person name="Lara F."/>
            <person name="Munidasa M."/>
            <person name="Palculict T."/>
            <person name="Patil S."/>
            <person name="Pu L.-L."/>
            <person name="Saada N."/>
            <person name="Tang L."/>
            <person name="Weissenberger G."/>
            <person name="Zhu Y."/>
            <person name="Hemphill L."/>
            <person name="Shang Y."/>
            <person name="Youmans B."/>
            <person name="Ayvaz T."/>
            <person name="Ross M."/>
            <person name="Santibanez J."/>
            <person name="Aqrawi P."/>
            <person name="Gross S."/>
            <person name="Joshi V."/>
            <person name="Fowler G."/>
            <person name="Nazareth L."/>
            <person name="Reid J."/>
            <person name="Worley K."/>
            <person name="Petrosino J."/>
            <person name="Highlander S."/>
            <person name="Gibbs R."/>
        </authorList>
    </citation>
    <scope>NUCLEOTIDE SEQUENCE [LARGE SCALE GENOMIC DNA]</scope>
    <source>
        <strain evidence="2 3">ATCC 49124</strain>
    </source>
</reference>
<dbReference type="InterPro" id="IPR009370">
    <property type="entry name" value="YutD-like"/>
</dbReference>
<evidence type="ECO:0000313" key="3">
    <source>
        <dbReference type="Proteomes" id="UP000003697"/>
    </source>
</evidence>
<dbReference type="RefSeq" id="WP_003093265.1">
    <property type="nucleotide sequence ID" value="NZ_GL831112.1"/>
</dbReference>
<feature type="compositionally biased region" description="Basic residues" evidence="1">
    <location>
        <begin position="204"/>
        <end position="214"/>
    </location>
</feature>
<evidence type="ECO:0000256" key="1">
    <source>
        <dbReference type="SAM" id="MobiDB-lite"/>
    </source>
</evidence>
<accession>A0ABP2KP99</accession>
<dbReference type="Pfam" id="PF06265">
    <property type="entry name" value="YutD-like"/>
    <property type="match status" value="1"/>
</dbReference>
<proteinExistence type="predicted"/>
<comment type="caution">
    <text evidence="2">The sequence shown here is derived from an EMBL/GenBank/DDBJ whole genome shotgun (WGS) entry which is preliminary data.</text>
</comment>
<feature type="compositionally biased region" description="Basic residues" evidence="1">
    <location>
        <begin position="128"/>
        <end position="139"/>
    </location>
</feature>
<keyword evidence="3" id="KW-1185">Reference proteome</keyword>
<dbReference type="InterPro" id="IPR038141">
    <property type="entry name" value="YutD-like_sf"/>
</dbReference>
<name>A0ABP2KP99_STRVE</name>
<protein>
    <recommendedName>
        <fullName evidence="4">Transcriptional regulator</fullName>
    </recommendedName>
</protein>
<dbReference type="EMBL" id="AEVI01000011">
    <property type="protein sequence ID" value="EFX96757.1"/>
    <property type="molecule type" value="Genomic_DNA"/>
</dbReference>
<feature type="compositionally biased region" description="Basic and acidic residues" evidence="1">
    <location>
        <begin position="236"/>
        <end position="245"/>
    </location>
</feature>
<feature type="compositionally biased region" description="Basic and acidic residues" evidence="1">
    <location>
        <begin position="170"/>
        <end position="183"/>
    </location>
</feature>
<evidence type="ECO:0000313" key="2">
    <source>
        <dbReference type="EMBL" id="EFX96757.1"/>
    </source>
</evidence>